<accession>A0A069B291</accession>
<dbReference type="EMBL" id="LK932382">
    <property type="protein sequence ID" value="CDS85277.1"/>
    <property type="molecule type" value="Genomic_DNA"/>
</dbReference>
<sequence>MLFTFHIVNLKLDTKDEVTERRKQFTFHIVNLKPQNKLGISNTYTYASLSNLQ</sequence>
<name>A0A069B291_CLODI</name>
<evidence type="ECO:0000313" key="2">
    <source>
        <dbReference type="EMBL" id="CDS85277.1"/>
    </source>
</evidence>
<reference evidence="3" key="1">
    <citation type="submission" date="2014-07" db="EMBL/GenBank/DDBJ databases">
        <authorList>
            <person name="Monot Marc"/>
        </authorList>
    </citation>
    <scope>NUCLEOTIDE SEQUENCE</scope>
    <source>
        <strain evidence="3">7032989</strain>
        <strain evidence="2">7032994</strain>
    </source>
</reference>
<proteinExistence type="predicted"/>
<dbReference type="EMBL" id="LK932499">
    <property type="protein sequence ID" value="CDS84837.1"/>
    <property type="molecule type" value="Genomic_DNA"/>
</dbReference>
<dbReference type="AlphaFoldDB" id="A0A069B291"/>
<evidence type="ECO:0000313" key="3">
    <source>
        <dbReference type="EMBL" id="CDT82562.1"/>
    </source>
</evidence>
<evidence type="ECO:0000313" key="1">
    <source>
        <dbReference type="EMBL" id="CDS84837.1"/>
    </source>
</evidence>
<organism evidence="3">
    <name type="scientific">Clostridioides difficile</name>
    <name type="common">Peptoclostridium difficile</name>
    <dbReference type="NCBI Taxonomy" id="1496"/>
    <lineage>
        <taxon>Bacteria</taxon>
        <taxon>Bacillati</taxon>
        <taxon>Bacillota</taxon>
        <taxon>Clostridia</taxon>
        <taxon>Peptostreptococcales</taxon>
        <taxon>Peptostreptococcaceae</taxon>
        <taxon>Clostridioides</taxon>
    </lineage>
</organism>
<gene>
    <name evidence="3" type="ORF">BN1095_960014</name>
    <name evidence="1" type="ORF">BN1096_470011</name>
    <name evidence="2" type="ORF">BN1097_450011</name>
</gene>
<protein>
    <submittedName>
        <fullName evidence="3">Uncharacterized protein</fullName>
    </submittedName>
</protein>
<dbReference type="EMBL" id="LK933541">
    <property type="protein sequence ID" value="CDT82562.1"/>
    <property type="molecule type" value="Genomic_DNA"/>
</dbReference>